<evidence type="ECO:0000256" key="1">
    <source>
        <dbReference type="SAM" id="MobiDB-lite"/>
    </source>
</evidence>
<comment type="caution">
    <text evidence="2">The sequence shown here is derived from an EMBL/GenBank/DDBJ whole genome shotgun (WGS) entry which is preliminary data.</text>
</comment>
<evidence type="ECO:0008006" key="4">
    <source>
        <dbReference type="Google" id="ProtNLM"/>
    </source>
</evidence>
<evidence type="ECO:0000313" key="3">
    <source>
        <dbReference type="Proteomes" id="UP001431783"/>
    </source>
</evidence>
<gene>
    <name evidence="2" type="ORF">WA026_020335</name>
</gene>
<dbReference type="Proteomes" id="UP001431783">
    <property type="component" value="Unassembled WGS sequence"/>
</dbReference>
<feature type="compositionally biased region" description="Basic and acidic residues" evidence="1">
    <location>
        <begin position="117"/>
        <end position="136"/>
    </location>
</feature>
<dbReference type="AlphaFoldDB" id="A0AAW1TX52"/>
<organism evidence="2 3">
    <name type="scientific">Henosepilachna vigintioctopunctata</name>
    <dbReference type="NCBI Taxonomy" id="420089"/>
    <lineage>
        <taxon>Eukaryota</taxon>
        <taxon>Metazoa</taxon>
        <taxon>Ecdysozoa</taxon>
        <taxon>Arthropoda</taxon>
        <taxon>Hexapoda</taxon>
        <taxon>Insecta</taxon>
        <taxon>Pterygota</taxon>
        <taxon>Neoptera</taxon>
        <taxon>Endopterygota</taxon>
        <taxon>Coleoptera</taxon>
        <taxon>Polyphaga</taxon>
        <taxon>Cucujiformia</taxon>
        <taxon>Coccinelloidea</taxon>
        <taxon>Coccinellidae</taxon>
        <taxon>Epilachninae</taxon>
        <taxon>Epilachnini</taxon>
        <taxon>Henosepilachna</taxon>
    </lineage>
</organism>
<evidence type="ECO:0000313" key="2">
    <source>
        <dbReference type="EMBL" id="KAK9872988.1"/>
    </source>
</evidence>
<reference evidence="2 3" key="1">
    <citation type="submission" date="2023-03" db="EMBL/GenBank/DDBJ databases">
        <title>Genome insight into feeding habits of ladybird beetles.</title>
        <authorList>
            <person name="Li H.-S."/>
            <person name="Huang Y.-H."/>
            <person name="Pang H."/>
        </authorList>
    </citation>
    <scope>NUCLEOTIDE SEQUENCE [LARGE SCALE GENOMIC DNA]</scope>
    <source>
        <strain evidence="2">SYSU_2023b</strain>
        <tissue evidence="2">Whole body</tissue>
    </source>
</reference>
<accession>A0AAW1TX52</accession>
<keyword evidence="3" id="KW-1185">Reference proteome</keyword>
<protein>
    <recommendedName>
        <fullName evidence="4">B box-type domain-containing protein</fullName>
    </recommendedName>
</protein>
<dbReference type="EMBL" id="JARQZJ010000014">
    <property type="protein sequence ID" value="KAK9872988.1"/>
    <property type="molecule type" value="Genomic_DNA"/>
</dbReference>
<feature type="region of interest" description="Disordered" evidence="1">
    <location>
        <begin position="117"/>
        <end position="151"/>
    </location>
</feature>
<proteinExistence type="predicted"/>
<sequence>MKCVECSSEGDKYIIYKCDGCAVTQCKECGGFTASEEKCFPLSKRKLKQEIEKLKEISTNYQKNDETLKNIEKSNLEKKNYIDKLENQICELQNKLSSENNRCNLGNGAQITQEQEELKAQVDSLHRSLEKSREKSNQLSTKLEVSNEKYE</sequence>
<name>A0AAW1TX52_9CUCU</name>